<dbReference type="PROSITE" id="PS51278">
    <property type="entry name" value="GATASE_TYPE_2"/>
    <property type="match status" value="1"/>
</dbReference>
<evidence type="ECO:0000313" key="2">
    <source>
        <dbReference type="EMBL" id="TBH79714.1"/>
    </source>
</evidence>
<dbReference type="Proteomes" id="UP000292919">
    <property type="component" value="Unassembled WGS sequence"/>
</dbReference>
<accession>A0A6H3FBY6</accession>
<proteinExistence type="predicted"/>
<dbReference type="Gene3D" id="3.60.20.10">
    <property type="entry name" value="Glutamine Phosphoribosylpyrophosphate, subunit 1, domain 1"/>
    <property type="match status" value="1"/>
</dbReference>
<evidence type="ECO:0000313" key="3">
    <source>
        <dbReference type="Proteomes" id="UP000292919"/>
    </source>
</evidence>
<sequence>MCRIGSIKSRTPVPPALALNLMLPQQEGHDNSGFAMVMQDLEGVFGHYKDKPLLSLACTAKGVQLVDDYMEKHGFVQVAQWVPEVDKRPGLRIKAMPRYVFRNYDYPESFRDESREAREDLLLDTRLALRALLEKDGNGFVYSFWPDVLTLKEIGDPADIATYFRLWDDTDRLTARNIVTQCRQNTNYDIVRYAAHPFFLQGYTLCANGENTFFTKNKEFQKSLHRGYVGFESDSQNFLYTLHYVLHELRWPIKYYKHVITPLPFVEAEQREDRQVLGLIRESLAHLEINGPNTIIGLLPDGKMITCCDSKKLRPVVVGCDDNMVAITSEVCGLNAIMPQRDIAGDIYPNEREMVVIDNDLAVQRWKQ</sequence>
<dbReference type="RefSeq" id="WP_118228747.1">
    <property type="nucleotide sequence ID" value="NZ_JAQDZC010000006.1"/>
</dbReference>
<comment type="caution">
    <text evidence="2">The sequence shown here is derived from an EMBL/GenBank/DDBJ whole genome shotgun (WGS) entry which is preliminary data.</text>
</comment>
<dbReference type="AlphaFoldDB" id="A0A6H3FBY6"/>
<keyword evidence="3" id="KW-1185">Reference proteome</keyword>
<organism evidence="2 3">
    <name type="scientific">Desulfovibrio legallii</name>
    <dbReference type="NCBI Taxonomy" id="571438"/>
    <lineage>
        <taxon>Bacteria</taxon>
        <taxon>Pseudomonadati</taxon>
        <taxon>Thermodesulfobacteriota</taxon>
        <taxon>Desulfovibrionia</taxon>
        <taxon>Desulfovibrionales</taxon>
        <taxon>Desulfovibrionaceae</taxon>
        <taxon>Desulfovibrio</taxon>
    </lineage>
</organism>
<feature type="domain" description="Glutamine amidotransferase type-2" evidence="1">
    <location>
        <begin position="2"/>
        <end position="360"/>
    </location>
</feature>
<name>A0A6H3FBY6_9BACT</name>
<reference evidence="2 3" key="1">
    <citation type="submission" date="2018-12" db="EMBL/GenBank/DDBJ databases">
        <title>First genome draft of Desulfovibrio legallis sp. nov.</title>
        <authorList>
            <person name="Ben Dhia O."/>
            <person name="Najjari A."/>
            <person name="Ferjani R."/>
            <person name="Fhoula I."/>
            <person name="Fardeau M.-L."/>
            <person name="Boudabbous A."/>
            <person name="Ouzari H.I."/>
        </authorList>
    </citation>
    <scope>NUCLEOTIDE SEQUENCE [LARGE SCALE GENOMIC DNA]</scope>
    <source>
        <strain evidence="2 3">H1T</strain>
    </source>
</reference>
<dbReference type="InterPro" id="IPR017932">
    <property type="entry name" value="GATase_2_dom"/>
</dbReference>
<dbReference type="SUPFAM" id="SSF56235">
    <property type="entry name" value="N-terminal nucleophile aminohydrolases (Ntn hydrolases)"/>
    <property type="match status" value="1"/>
</dbReference>
<dbReference type="EMBL" id="SIXC01000007">
    <property type="protein sequence ID" value="TBH79714.1"/>
    <property type="molecule type" value="Genomic_DNA"/>
</dbReference>
<dbReference type="InterPro" id="IPR029055">
    <property type="entry name" value="Ntn_hydrolases_N"/>
</dbReference>
<gene>
    <name evidence="2" type="ORF">EB812_07345</name>
</gene>
<protein>
    <submittedName>
        <fullName evidence="2">Glutamate synthase</fullName>
    </submittedName>
</protein>
<evidence type="ECO:0000259" key="1">
    <source>
        <dbReference type="PROSITE" id="PS51278"/>
    </source>
</evidence>